<keyword evidence="7" id="KW-0449">Lipoprotein</keyword>
<evidence type="ECO:0000313" key="11">
    <source>
        <dbReference type="Proteomes" id="UP001597362"/>
    </source>
</evidence>
<dbReference type="InterPro" id="IPR057336">
    <property type="entry name" value="GerAC_N"/>
</dbReference>
<evidence type="ECO:0000256" key="1">
    <source>
        <dbReference type="ARBA" id="ARBA00004635"/>
    </source>
</evidence>
<evidence type="ECO:0000256" key="7">
    <source>
        <dbReference type="ARBA" id="ARBA00023288"/>
    </source>
</evidence>
<dbReference type="PANTHER" id="PTHR35789:SF1">
    <property type="entry name" value="SPORE GERMINATION PROTEIN B3"/>
    <property type="match status" value="1"/>
</dbReference>
<dbReference type="InterPro" id="IPR008844">
    <property type="entry name" value="Spore_GerAC-like"/>
</dbReference>
<dbReference type="Proteomes" id="UP001597362">
    <property type="component" value="Unassembled WGS sequence"/>
</dbReference>
<keyword evidence="4" id="KW-0732">Signal</keyword>
<dbReference type="Pfam" id="PF05504">
    <property type="entry name" value="Spore_GerAC"/>
    <property type="match status" value="1"/>
</dbReference>
<evidence type="ECO:0000256" key="3">
    <source>
        <dbReference type="ARBA" id="ARBA00022544"/>
    </source>
</evidence>
<feature type="domain" description="Spore germination protein N-terminal" evidence="9">
    <location>
        <begin position="27"/>
        <end position="203"/>
    </location>
</feature>
<evidence type="ECO:0000259" key="8">
    <source>
        <dbReference type="Pfam" id="PF05504"/>
    </source>
</evidence>
<feature type="domain" description="Spore germination GerAC-like C-terminal" evidence="8">
    <location>
        <begin position="230"/>
        <end position="396"/>
    </location>
</feature>
<accession>A0ABW4YMZ3</accession>
<protein>
    <submittedName>
        <fullName evidence="10">Ger(X)C family spore germination protein</fullName>
    </submittedName>
</protein>
<reference evidence="11" key="1">
    <citation type="journal article" date="2019" name="Int. J. Syst. Evol. Microbiol.">
        <title>The Global Catalogue of Microorganisms (GCM) 10K type strain sequencing project: providing services to taxonomists for standard genome sequencing and annotation.</title>
        <authorList>
            <consortium name="The Broad Institute Genomics Platform"/>
            <consortium name="The Broad Institute Genome Sequencing Center for Infectious Disease"/>
            <person name="Wu L."/>
            <person name="Ma J."/>
        </authorList>
    </citation>
    <scope>NUCLEOTIDE SEQUENCE [LARGE SCALE GENOMIC DNA]</scope>
    <source>
        <strain evidence="11">GH52</strain>
    </source>
</reference>
<dbReference type="InterPro" id="IPR038501">
    <property type="entry name" value="Spore_GerAC_C_sf"/>
</dbReference>
<dbReference type="InterPro" id="IPR046953">
    <property type="entry name" value="Spore_GerAC-like_C"/>
</dbReference>
<dbReference type="EMBL" id="JBHUHO010000033">
    <property type="protein sequence ID" value="MFD2117038.1"/>
    <property type="molecule type" value="Genomic_DNA"/>
</dbReference>
<evidence type="ECO:0000259" key="9">
    <source>
        <dbReference type="Pfam" id="PF25198"/>
    </source>
</evidence>
<organism evidence="10 11">
    <name type="scientific">Paenibacillus yanchengensis</name>
    <dbReference type="NCBI Taxonomy" id="2035833"/>
    <lineage>
        <taxon>Bacteria</taxon>
        <taxon>Bacillati</taxon>
        <taxon>Bacillota</taxon>
        <taxon>Bacilli</taxon>
        <taxon>Bacillales</taxon>
        <taxon>Paenibacillaceae</taxon>
        <taxon>Paenibacillus</taxon>
    </lineage>
</organism>
<keyword evidence="3" id="KW-0309">Germination</keyword>
<evidence type="ECO:0000256" key="4">
    <source>
        <dbReference type="ARBA" id="ARBA00022729"/>
    </source>
</evidence>
<evidence type="ECO:0000313" key="10">
    <source>
        <dbReference type="EMBL" id="MFD2117038.1"/>
    </source>
</evidence>
<dbReference type="RefSeq" id="WP_377773797.1">
    <property type="nucleotide sequence ID" value="NZ_JBHUHO010000033.1"/>
</dbReference>
<dbReference type="Gene3D" id="6.20.190.10">
    <property type="entry name" value="Nutrient germinant receptor protein C, domain 1"/>
    <property type="match status" value="1"/>
</dbReference>
<dbReference type="PROSITE" id="PS51257">
    <property type="entry name" value="PROKAR_LIPOPROTEIN"/>
    <property type="match status" value="1"/>
</dbReference>
<keyword evidence="11" id="KW-1185">Reference proteome</keyword>
<sequence length="404" mass="45039">MGKHKRIQQCLLLFCSMLLLSGCWDLKYLDKLGVVMALGVDEDPTEKGRLQLTVQTVLTQNTTPNTKVISNGPPVTTFTETGDTMFEAIRKMTSKTSRRLFFSHTQILVVSEGIAKKGVYPIIDIIERNPDIRGDIVVIIAKGVTAKQMLEMTTQQETVPANQLYEMVSMNERIYGTSRKTTVQDIVRSADIGSHEAVAAAIKIVGNKNKSNSEQNIATMPAQAYPNVVGVGVFKQGKLVGYLSPMEARGLNWLASNVASTVIKLPCFSSTNSLMVEVLDTKTTIKTRRVAEDEPFFQIEVETTGSVREIMCENLNISEESVLNQIGELTSEHIKAEMEQTIATLQKKLKADALGWGEQVYRHQPKVWKKIHEQWQEKFPQIKYEIICKTVIRGTGVRDGAVTE</sequence>
<comment type="caution">
    <text evidence="10">The sequence shown here is derived from an EMBL/GenBank/DDBJ whole genome shotgun (WGS) entry which is preliminary data.</text>
</comment>
<comment type="similarity">
    <text evidence="2">Belongs to the GerABKC lipoprotein family.</text>
</comment>
<dbReference type="Pfam" id="PF25198">
    <property type="entry name" value="Spore_GerAC_N"/>
    <property type="match status" value="1"/>
</dbReference>
<keyword evidence="5" id="KW-0472">Membrane</keyword>
<evidence type="ECO:0000256" key="5">
    <source>
        <dbReference type="ARBA" id="ARBA00023136"/>
    </source>
</evidence>
<dbReference type="PANTHER" id="PTHR35789">
    <property type="entry name" value="SPORE GERMINATION PROTEIN B3"/>
    <property type="match status" value="1"/>
</dbReference>
<name>A0ABW4YMZ3_9BACL</name>
<gene>
    <name evidence="10" type="ORF">ACFSJH_15010</name>
</gene>
<proteinExistence type="inferred from homology"/>
<keyword evidence="6" id="KW-0564">Palmitate</keyword>
<evidence type="ECO:0000256" key="2">
    <source>
        <dbReference type="ARBA" id="ARBA00007886"/>
    </source>
</evidence>
<evidence type="ECO:0000256" key="6">
    <source>
        <dbReference type="ARBA" id="ARBA00023139"/>
    </source>
</evidence>
<dbReference type="Gene3D" id="3.30.300.210">
    <property type="entry name" value="Nutrient germinant receptor protein C, domain 3"/>
    <property type="match status" value="1"/>
</dbReference>
<comment type="subcellular location">
    <subcellularLocation>
        <location evidence="1">Membrane</location>
        <topology evidence="1">Lipid-anchor</topology>
    </subcellularLocation>
</comment>
<dbReference type="NCBIfam" id="TIGR02887">
    <property type="entry name" value="spore_ger_x_C"/>
    <property type="match status" value="1"/>
</dbReference>